<dbReference type="KEGG" id="smo:SELMODRAFT_406066"/>
<keyword evidence="1" id="KW-0732">Signal</keyword>
<evidence type="ECO:0000256" key="1">
    <source>
        <dbReference type="SAM" id="SignalP"/>
    </source>
</evidence>
<dbReference type="AlphaFoldDB" id="D8R0K1"/>
<dbReference type="InParanoid" id="D8R0K1"/>
<dbReference type="HOGENOM" id="CLU_1931151_0_0_1"/>
<accession>D8R0K1</accession>
<dbReference type="Pfam" id="PF08881">
    <property type="entry name" value="CVNH"/>
    <property type="match status" value="1"/>
</dbReference>
<feature type="signal peptide" evidence="1">
    <location>
        <begin position="1"/>
        <end position="24"/>
    </location>
</feature>
<dbReference type="Proteomes" id="UP000001514">
    <property type="component" value="Unassembled WGS sequence"/>
</dbReference>
<dbReference type="Gramene" id="EFJ34596">
    <property type="protein sequence ID" value="EFJ34596"/>
    <property type="gene ID" value="SELMODRAFT_406066"/>
</dbReference>
<dbReference type="Gene3D" id="2.30.60.10">
    <property type="entry name" value="Cyanovirin-N"/>
    <property type="match status" value="1"/>
</dbReference>
<dbReference type="SUPFAM" id="SSF51322">
    <property type="entry name" value="Cyanovirin-N"/>
    <property type="match status" value="1"/>
</dbReference>
<dbReference type="InterPro" id="IPR011058">
    <property type="entry name" value="Cyanovirin-N"/>
</dbReference>
<dbReference type="InterPro" id="IPR036673">
    <property type="entry name" value="Cyanovirin-N_sf"/>
</dbReference>
<gene>
    <name evidence="3" type="ORF">SELMODRAFT_406066</name>
</gene>
<keyword evidence="4" id="KW-1185">Reference proteome</keyword>
<organism evidence="4">
    <name type="scientific">Selaginella moellendorffii</name>
    <name type="common">Spikemoss</name>
    <dbReference type="NCBI Taxonomy" id="88036"/>
    <lineage>
        <taxon>Eukaryota</taxon>
        <taxon>Viridiplantae</taxon>
        <taxon>Streptophyta</taxon>
        <taxon>Embryophyta</taxon>
        <taxon>Tracheophyta</taxon>
        <taxon>Lycopodiopsida</taxon>
        <taxon>Selaginellales</taxon>
        <taxon>Selaginellaceae</taxon>
        <taxon>Selaginella</taxon>
    </lineage>
</organism>
<proteinExistence type="predicted"/>
<evidence type="ECO:0000313" key="4">
    <source>
        <dbReference type="Proteomes" id="UP000001514"/>
    </source>
</evidence>
<protein>
    <recommendedName>
        <fullName evidence="2">Cyanovirin-N domain-containing protein</fullName>
    </recommendedName>
</protein>
<evidence type="ECO:0000313" key="3">
    <source>
        <dbReference type="EMBL" id="EFJ34596.1"/>
    </source>
</evidence>
<sequence length="131" mass="14866">MGPIFCWRYQFALLPLMFISLAKSCGFFSLTCNQTYMSFSFLYSKCLPNPRVWTYLPLNPHIGNENGVMVVGEGFARSCGRFEMVEIEQTSIKIRGVLGAVCRNRSNVLLTTAFDLDQHVDNTAGKLTWCY</sequence>
<feature type="domain" description="Cyanovirin-N" evidence="2">
    <location>
        <begin position="28"/>
        <end position="128"/>
    </location>
</feature>
<name>D8R0K1_SELML</name>
<evidence type="ECO:0000259" key="2">
    <source>
        <dbReference type="Pfam" id="PF08881"/>
    </source>
</evidence>
<feature type="chain" id="PRO_5003121405" description="Cyanovirin-N domain-containing protein" evidence="1">
    <location>
        <begin position="25"/>
        <end position="131"/>
    </location>
</feature>
<dbReference type="EMBL" id="GL377569">
    <property type="protein sequence ID" value="EFJ34596.1"/>
    <property type="molecule type" value="Genomic_DNA"/>
</dbReference>
<reference evidence="3 4" key="1">
    <citation type="journal article" date="2011" name="Science">
        <title>The Selaginella genome identifies genetic changes associated with the evolution of vascular plants.</title>
        <authorList>
            <person name="Banks J.A."/>
            <person name="Nishiyama T."/>
            <person name="Hasebe M."/>
            <person name="Bowman J.L."/>
            <person name="Gribskov M."/>
            <person name="dePamphilis C."/>
            <person name="Albert V.A."/>
            <person name="Aono N."/>
            <person name="Aoyama T."/>
            <person name="Ambrose B.A."/>
            <person name="Ashton N.W."/>
            <person name="Axtell M.J."/>
            <person name="Barker E."/>
            <person name="Barker M.S."/>
            <person name="Bennetzen J.L."/>
            <person name="Bonawitz N.D."/>
            <person name="Chapple C."/>
            <person name="Cheng C."/>
            <person name="Correa L.G."/>
            <person name="Dacre M."/>
            <person name="DeBarry J."/>
            <person name="Dreyer I."/>
            <person name="Elias M."/>
            <person name="Engstrom E.M."/>
            <person name="Estelle M."/>
            <person name="Feng L."/>
            <person name="Finet C."/>
            <person name="Floyd S.K."/>
            <person name="Frommer W.B."/>
            <person name="Fujita T."/>
            <person name="Gramzow L."/>
            <person name="Gutensohn M."/>
            <person name="Harholt J."/>
            <person name="Hattori M."/>
            <person name="Heyl A."/>
            <person name="Hirai T."/>
            <person name="Hiwatashi Y."/>
            <person name="Ishikawa M."/>
            <person name="Iwata M."/>
            <person name="Karol K.G."/>
            <person name="Koehler B."/>
            <person name="Kolukisaoglu U."/>
            <person name="Kubo M."/>
            <person name="Kurata T."/>
            <person name="Lalonde S."/>
            <person name="Li K."/>
            <person name="Li Y."/>
            <person name="Litt A."/>
            <person name="Lyons E."/>
            <person name="Manning G."/>
            <person name="Maruyama T."/>
            <person name="Michael T.P."/>
            <person name="Mikami K."/>
            <person name="Miyazaki S."/>
            <person name="Morinaga S."/>
            <person name="Murata T."/>
            <person name="Mueller-Roeber B."/>
            <person name="Nelson D.R."/>
            <person name="Obara M."/>
            <person name="Oguri Y."/>
            <person name="Olmstead R.G."/>
            <person name="Onodera N."/>
            <person name="Petersen B.L."/>
            <person name="Pils B."/>
            <person name="Prigge M."/>
            <person name="Rensing S.A."/>
            <person name="Riano-Pachon D.M."/>
            <person name="Roberts A.W."/>
            <person name="Sato Y."/>
            <person name="Scheller H.V."/>
            <person name="Schulz B."/>
            <person name="Schulz C."/>
            <person name="Shakirov E.V."/>
            <person name="Shibagaki N."/>
            <person name="Shinohara N."/>
            <person name="Shippen D.E."/>
            <person name="Soerensen I."/>
            <person name="Sotooka R."/>
            <person name="Sugimoto N."/>
            <person name="Sugita M."/>
            <person name="Sumikawa N."/>
            <person name="Tanurdzic M."/>
            <person name="Theissen G."/>
            <person name="Ulvskov P."/>
            <person name="Wakazuki S."/>
            <person name="Weng J.K."/>
            <person name="Willats W.W."/>
            <person name="Wipf D."/>
            <person name="Wolf P.G."/>
            <person name="Yang L."/>
            <person name="Zimmer A.D."/>
            <person name="Zhu Q."/>
            <person name="Mitros T."/>
            <person name="Hellsten U."/>
            <person name="Loque D."/>
            <person name="Otillar R."/>
            <person name="Salamov A."/>
            <person name="Schmutz J."/>
            <person name="Shapiro H."/>
            <person name="Lindquist E."/>
            <person name="Lucas S."/>
            <person name="Rokhsar D."/>
            <person name="Grigoriev I.V."/>
        </authorList>
    </citation>
    <scope>NUCLEOTIDE SEQUENCE [LARGE SCALE GENOMIC DNA]</scope>
</reference>